<dbReference type="Proteomes" id="UP000694429">
    <property type="component" value="Chromosome 1"/>
</dbReference>
<feature type="compositionally biased region" description="Low complexity" evidence="5">
    <location>
        <begin position="1"/>
        <end position="11"/>
    </location>
</feature>
<evidence type="ECO:0000256" key="4">
    <source>
        <dbReference type="ARBA" id="ARBA00038222"/>
    </source>
</evidence>
<keyword evidence="3" id="KW-0393">Immunoglobulin domain</keyword>
<dbReference type="InterPro" id="IPR013783">
    <property type="entry name" value="Ig-like_fold"/>
</dbReference>
<sequence>SSLSRGHLGLRSLDDVPQVIPRPGGGDVPGQALEAAAGSRSAGGSPRARREGCGGADPAPRPQLRGAPRTRRPGLVLGPSRPCARARVCREIPAEDRRPQQLRGPPRGQRKGTPGPAVGEGGAGEPPPGPRDPAPPPEAAPRGGGRTRRCGADRGARASARRQLLSPRPDGAGSGHHGAPLGLSPSRARPLAGAPAGRRATPGDSTEQTSPCSLSSLLWEEDRPAETSGMSCQSLLTFWNPLTTAQVTVESVPPNAAEGKDVLLRVHNLPGDTASLAWFRGETVAPVHQIVLYVVDTRVITPGPAYSGREIIYPSGSLLFQNITLNDTGSYILQIINRKFETALVRGQLRVFRGKERMVEDSLPGGQEARGARPPRILHPGPLSEEMMDHSSLTTPASCSSSGSLLSGWTRLCHVRGHCLMSLVIKQPGGATSPDCGGAEK</sequence>
<reference evidence="7" key="2">
    <citation type="submission" date="2025-08" db="UniProtKB">
        <authorList>
            <consortium name="Ensembl"/>
        </authorList>
    </citation>
    <scope>IDENTIFICATION</scope>
</reference>
<evidence type="ECO:0000259" key="6">
    <source>
        <dbReference type="Pfam" id="PF07686"/>
    </source>
</evidence>
<feature type="compositionally biased region" description="Low complexity" evidence="5">
    <location>
        <begin position="185"/>
        <end position="203"/>
    </location>
</feature>
<dbReference type="AlphaFoldDB" id="A0A8C0M6D3"/>
<feature type="compositionally biased region" description="Pro residues" evidence="5">
    <location>
        <begin position="125"/>
        <end position="139"/>
    </location>
</feature>
<evidence type="ECO:0000256" key="1">
    <source>
        <dbReference type="ARBA" id="ARBA00022729"/>
    </source>
</evidence>
<keyword evidence="2" id="KW-0325">Glycoprotein</keyword>
<dbReference type="PANTHER" id="PTHR44427">
    <property type="entry name" value="CARCINOEMBRYONIC ANTIGEN-RELATED CELL ADHESION MOLECULE 19"/>
    <property type="match status" value="1"/>
</dbReference>
<dbReference type="InterPro" id="IPR050831">
    <property type="entry name" value="CEA_cell_adhesion"/>
</dbReference>
<feature type="compositionally biased region" description="Polar residues" evidence="5">
    <location>
        <begin position="204"/>
        <end position="213"/>
    </location>
</feature>
<organism evidence="7 8">
    <name type="scientific">Canis lupus familiaris</name>
    <name type="common">Dog</name>
    <name type="synonym">Canis familiaris</name>
    <dbReference type="NCBI Taxonomy" id="9615"/>
    <lineage>
        <taxon>Eukaryota</taxon>
        <taxon>Metazoa</taxon>
        <taxon>Chordata</taxon>
        <taxon>Craniata</taxon>
        <taxon>Vertebrata</taxon>
        <taxon>Euteleostomi</taxon>
        <taxon>Mammalia</taxon>
        <taxon>Eutheria</taxon>
        <taxon>Laurasiatheria</taxon>
        <taxon>Carnivora</taxon>
        <taxon>Caniformia</taxon>
        <taxon>Canidae</taxon>
        <taxon>Canis</taxon>
    </lineage>
</organism>
<dbReference type="FunFam" id="2.60.40.10:FF:000340">
    <property type="entry name" value="Carcinoembryonic antigen-related cell adhesion molecule 1"/>
    <property type="match status" value="1"/>
</dbReference>
<evidence type="ECO:0000256" key="2">
    <source>
        <dbReference type="ARBA" id="ARBA00023180"/>
    </source>
</evidence>
<feature type="compositionally biased region" description="Low complexity" evidence="5">
    <location>
        <begin position="35"/>
        <end position="46"/>
    </location>
</feature>
<reference evidence="7" key="1">
    <citation type="submission" date="2019-03" db="EMBL/GenBank/DDBJ databases">
        <authorList>
            <person name="Warren W.C."/>
            <person name="Johnson G.S."/>
        </authorList>
    </citation>
    <scope>NUCLEOTIDE SEQUENCE [LARGE SCALE GENOMIC DNA]</scope>
    <source>
        <strain evidence="7">Basenji</strain>
    </source>
</reference>
<dbReference type="SUPFAM" id="SSF48726">
    <property type="entry name" value="Immunoglobulin"/>
    <property type="match status" value="1"/>
</dbReference>
<feature type="region of interest" description="Disordered" evidence="5">
    <location>
        <begin position="1"/>
        <end position="213"/>
    </location>
</feature>
<protein>
    <recommendedName>
        <fullName evidence="6">Immunoglobulin V-set domain-containing protein</fullName>
    </recommendedName>
</protein>
<dbReference type="InterPro" id="IPR013106">
    <property type="entry name" value="Ig_V-set"/>
</dbReference>
<proteinExistence type="inferred from homology"/>
<feature type="compositionally biased region" description="Low complexity" evidence="5">
    <location>
        <begin position="101"/>
        <end position="117"/>
    </location>
</feature>
<dbReference type="CDD" id="cd05774">
    <property type="entry name" value="IgV_CEACAM_D1"/>
    <property type="match status" value="1"/>
</dbReference>
<dbReference type="InterPro" id="IPR036179">
    <property type="entry name" value="Ig-like_dom_sf"/>
</dbReference>
<evidence type="ECO:0000256" key="3">
    <source>
        <dbReference type="ARBA" id="ARBA00023319"/>
    </source>
</evidence>
<evidence type="ECO:0000313" key="7">
    <source>
        <dbReference type="Ensembl" id="ENSCAFP00030004896.1"/>
    </source>
</evidence>
<keyword evidence="1" id="KW-0732">Signal</keyword>
<feature type="compositionally biased region" description="Basic and acidic residues" evidence="5">
    <location>
        <begin position="88"/>
        <end position="99"/>
    </location>
</feature>
<comment type="similarity">
    <text evidence="4">Belongs to the immunoglobulin superfamily. CEA family.</text>
</comment>
<feature type="domain" description="Immunoglobulin V-set" evidence="6">
    <location>
        <begin position="253"/>
        <end position="339"/>
    </location>
</feature>
<evidence type="ECO:0000313" key="8">
    <source>
        <dbReference type="Proteomes" id="UP000694429"/>
    </source>
</evidence>
<name>A0A8C0M6D3_CANLF</name>
<dbReference type="Pfam" id="PF07686">
    <property type="entry name" value="V-set"/>
    <property type="match status" value="1"/>
</dbReference>
<evidence type="ECO:0000256" key="5">
    <source>
        <dbReference type="SAM" id="MobiDB-lite"/>
    </source>
</evidence>
<dbReference type="Ensembl" id="ENSCAFT00030005501.1">
    <property type="protein sequence ID" value="ENSCAFP00030004896.1"/>
    <property type="gene ID" value="ENSCAFG00030002956.1"/>
</dbReference>
<dbReference type="PANTHER" id="PTHR44427:SF1">
    <property type="entry name" value="CARCINOEMBRYONIC ANTIGEN-RELATED CELL ADHESION MOLECULE 1"/>
    <property type="match status" value="1"/>
</dbReference>
<accession>A0A8C0M6D3</accession>
<dbReference type="Gene3D" id="2.60.40.10">
    <property type="entry name" value="Immunoglobulins"/>
    <property type="match status" value="1"/>
</dbReference>
<feature type="region of interest" description="Disordered" evidence="5">
    <location>
        <begin position="360"/>
        <end position="395"/>
    </location>
</feature>